<dbReference type="Pfam" id="PF00575">
    <property type="entry name" value="S1"/>
    <property type="match status" value="1"/>
</dbReference>
<feature type="region of interest" description="Disordered" evidence="1">
    <location>
        <begin position="1"/>
        <end position="59"/>
    </location>
</feature>
<dbReference type="AlphaFoldDB" id="A0A9D2LWG2"/>
<accession>A0A9D2LWG2</accession>
<dbReference type="Proteomes" id="UP000824214">
    <property type="component" value="Unassembled WGS sequence"/>
</dbReference>
<dbReference type="InterPro" id="IPR012340">
    <property type="entry name" value="NA-bd_OB-fold"/>
</dbReference>
<dbReference type="CDD" id="cd00164">
    <property type="entry name" value="S1_like"/>
    <property type="match status" value="1"/>
</dbReference>
<reference evidence="3" key="1">
    <citation type="journal article" date="2021" name="PeerJ">
        <title>Extensive microbial diversity within the chicken gut microbiome revealed by metagenomics and culture.</title>
        <authorList>
            <person name="Gilroy R."/>
            <person name="Ravi A."/>
            <person name="Getino M."/>
            <person name="Pursley I."/>
            <person name="Horton D.L."/>
            <person name="Alikhan N.F."/>
            <person name="Baker D."/>
            <person name="Gharbi K."/>
            <person name="Hall N."/>
            <person name="Watson M."/>
            <person name="Adriaenssens E.M."/>
            <person name="Foster-Nyarko E."/>
            <person name="Jarju S."/>
            <person name="Secka A."/>
            <person name="Antonio M."/>
            <person name="Oren A."/>
            <person name="Chaudhuri R.R."/>
            <person name="La Ragione R."/>
            <person name="Hildebrand F."/>
            <person name="Pallen M.J."/>
        </authorList>
    </citation>
    <scope>NUCLEOTIDE SEQUENCE</scope>
    <source>
        <strain evidence="3">ChiBcolR8-3208</strain>
    </source>
</reference>
<organism evidence="3 4">
    <name type="scientific">Candidatus Acutalibacter ornithocaccae</name>
    <dbReference type="NCBI Taxonomy" id="2838416"/>
    <lineage>
        <taxon>Bacteria</taxon>
        <taxon>Bacillati</taxon>
        <taxon>Bacillota</taxon>
        <taxon>Clostridia</taxon>
        <taxon>Eubacteriales</taxon>
        <taxon>Acutalibacteraceae</taxon>
        <taxon>Acutalibacter</taxon>
    </lineage>
</organism>
<gene>
    <name evidence="3" type="ORF">H9942_01060</name>
</gene>
<evidence type="ECO:0000313" key="3">
    <source>
        <dbReference type="EMBL" id="HJB36642.1"/>
    </source>
</evidence>
<dbReference type="PROSITE" id="PS50126">
    <property type="entry name" value="S1"/>
    <property type="match status" value="1"/>
</dbReference>
<sequence>MPDKMREYENQEMESTESPVPQEDEERSVEGIQKEQAPAMEETAAPTVPAQTSARRSRAMQHVARRSSVVAIGAQLQAETEAEKNQNALLDLVESMKSRRVLSGTVQGVERPENSPSRSMAVLYHGDFKVIIPAEEMVDPPEDLHGLPKSEVLFSMVNRRMGAEVDYVVKGVDQESGLAAASRLEAMAIKRREYYTGTGRDGNNLLYEGVCAEGRVVAVVRAGAFVELFGVETFIPLRELSYQRMLDATAVYQPGQRVVVKLLEIHRTDRDHIRVAASVKQASANPYEKALRRYSVGNRYVGTVSMVDTTGVFVALDGGVDCLCSYPPRGRPPRGARVTVRILGINHETNRIWGVITHVSMPH</sequence>
<proteinExistence type="predicted"/>
<comment type="caution">
    <text evidence="3">The sequence shown here is derived from an EMBL/GenBank/DDBJ whole genome shotgun (WGS) entry which is preliminary data.</text>
</comment>
<protein>
    <submittedName>
        <fullName evidence="3">S1 RNA-binding domain-containing protein</fullName>
    </submittedName>
</protein>
<evidence type="ECO:0000313" key="4">
    <source>
        <dbReference type="Proteomes" id="UP000824214"/>
    </source>
</evidence>
<dbReference type="InterPro" id="IPR003029">
    <property type="entry name" value="S1_domain"/>
</dbReference>
<dbReference type="SMART" id="SM00316">
    <property type="entry name" value="S1"/>
    <property type="match status" value="2"/>
</dbReference>
<dbReference type="GO" id="GO:0003676">
    <property type="term" value="F:nucleic acid binding"/>
    <property type="evidence" value="ECO:0007669"/>
    <property type="project" value="InterPro"/>
</dbReference>
<evidence type="ECO:0000259" key="2">
    <source>
        <dbReference type="PROSITE" id="PS50126"/>
    </source>
</evidence>
<evidence type="ECO:0000256" key="1">
    <source>
        <dbReference type="SAM" id="MobiDB-lite"/>
    </source>
</evidence>
<feature type="domain" description="S1 motif" evidence="2">
    <location>
        <begin position="209"/>
        <end position="280"/>
    </location>
</feature>
<dbReference type="Gene3D" id="2.40.50.140">
    <property type="entry name" value="Nucleic acid-binding proteins"/>
    <property type="match status" value="2"/>
</dbReference>
<name>A0A9D2LWG2_9FIRM</name>
<dbReference type="EMBL" id="DWXZ01000015">
    <property type="protein sequence ID" value="HJB36642.1"/>
    <property type="molecule type" value="Genomic_DNA"/>
</dbReference>
<reference evidence="3" key="2">
    <citation type="submission" date="2021-04" db="EMBL/GenBank/DDBJ databases">
        <authorList>
            <person name="Gilroy R."/>
        </authorList>
    </citation>
    <scope>NUCLEOTIDE SEQUENCE</scope>
    <source>
        <strain evidence="3">ChiBcolR8-3208</strain>
    </source>
</reference>
<dbReference type="SUPFAM" id="SSF50249">
    <property type="entry name" value="Nucleic acid-binding proteins"/>
    <property type="match status" value="2"/>
</dbReference>